<dbReference type="SUPFAM" id="SSF47473">
    <property type="entry name" value="EF-hand"/>
    <property type="match status" value="1"/>
</dbReference>
<dbReference type="Pfam" id="PF13405">
    <property type="entry name" value="EF-hand_6"/>
    <property type="match status" value="1"/>
</dbReference>
<feature type="domain" description="EF-hand" evidence="3">
    <location>
        <begin position="53"/>
        <end position="88"/>
    </location>
</feature>
<dbReference type="GO" id="GO:0005509">
    <property type="term" value="F:calcium ion binding"/>
    <property type="evidence" value="ECO:0007669"/>
    <property type="project" value="InterPro"/>
</dbReference>
<accession>A0A8J5XJZ6</accession>
<evidence type="ECO:0000313" key="4">
    <source>
        <dbReference type="EMBL" id="KAG8469278.1"/>
    </source>
</evidence>
<name>A0A8J5XJZ6_DIALT</name>
<keyword evidence="1" id="KW-0106">Calcium</keyword>
<reference evidence="4" key="1">
    <citation type="submission" date="2021-05" db="EMBL/GenBank/DDBJ databases">
        <title>The genome of the haptophyte Pavlova lutheri (Diacronema luteri, Pavlovales) - a model for lipid biosynthesis in eukaryotic algae.</title>
        <authorList>
            <person name="Hulatt C.J."/>
            <person name="Posewitz M.C."/>
        </authorList>
    </citation>
    <scope>NUCLEOTIDE SEQUENCE</scope>
    <source>
        <strain evidence="4">NIVA-4/92</strain>
    </source>
</reference>
<proteinExistence type="predicted"/>
<dbReference type="SMART" id="SM00054">
    <property type="entry name" value="EFh"/>
    <property type="match status" value="1"/>
</dbReference>
<evidence type="ECO:0000256" key="1">
    <source>
        <dbReference type="ARBA" id="ARBA00022837"/>
    </source>
</evidence>
<feature type="region of interest" description="Disordered" evidence="2">
    <location>
        <begin position="1"/>
        <end position="52"/>
    </location>
</feature>
<dbReference type="InterPro" id="IPR018247">
    <property type="entry name" value="EF_Hand_1_Ca_BS"/>
</dbReference>
<dbReference type="InterPro" id="IPR002048">
    <property type="entry name" value="EF_hand_dom"/>
</dbReference>
<comment type="caution">
    <text evidence="4">The sequence shown here is derived from an EMBL/GenBank/DDBJ whole genome shotgun (WGS) entry which is preliminary data.</text>
</comment>
<keyword evidence="5" id="KW-1185">Reference proteome</keyword>
<protein>
    <recommendedName>
        <fullName evidence="3">EF-hand domain-containing protein</fullName>
    </recommendedName>
</protein>
<dbReference type="EMBL" id="JAGTXO010000003">
    <property type="protein sequence ID" value="KAG8469278.1"/>
    <property type="molecule type" value="Genomic_DNA"/>
</dbReference>
<evidence type="ECO:0000259" key="3">
    <source>
        <dbReference type="PROSITE" id="PS50222"/>
    </source>
</evidence>
<sequence>MGRTPEKPAKLAPLPFAKPKPATPATSAASSKRETLLRPATPAGTASDVLSPADKAKARSVFEAADLDGSGMLEAEELCAVLKSLGHEVSTTRMREMLAPFDLRSRGALDLDSFERMIAAHGGTYVARSRVELDAEALMDCICASENDPIKPPPADVPPRAPSGTLGYDGLLPSTRIAPESLRNLEQSLVHDFGLSVRITDLIDPPITEEKIRSFLVEAS</sequence>
<organism evidence="4 5">
    <name type="scientific">Diacronema lutheri</name>
    <name type="common">Unicellular marine alga</name>
    <name type="synonym">Monochrysis lutheri</name>
    <dbReference type="NCBI Taxonomy" id="2081491"/>
    <lineage>
        <taxon>Eukaryota</taxon>
        <taxon>Haptista</taxon>
        <taxon>Haptophyta</taxon>
        <taxon>Pavlovophyceae</taxon>
        <taxon>Pavlovales</taxon>
        <taxon>Pavlovaceae</taxon>
        <taxon>Diacronema</taxon>
    </lineage>
</organism>
<dbReference type="PROSITE" id="PS00018">
    <property type="entry name" value="EF_HAND_1"/>
    <property type="match status" value="1"/>
</dbReference>
<dbReference type="AlphaFoldDB" id="A0A8J5XJZ6"/>
<dbReference type="Proteomes" id="UP000751190">
    <property type="component" value="Unassembled WGS sequence"/>
</dbReference>
<dbReference type="PROSITE" id="PS50222">
    <property type="entry name" value="EF_HAND_2"/>
    <property type="match status" value="1"/>
</dbReference>
<evidence type="ECO:0000313" key="5">
    <source>
        <dbReference type="Proteomes" id="UP000751190"/>
    </source>
</evidence>
<dbReference type="OrthoDB" id="26525at2759"/>
<evidence type="ECO:0000256" key="2">
    <source>
        <dbReference type="SAM" id="MobiDB-lite"/>
    </source>
</evidence>
<dbReference type="Gene3D" id="1.10.238.10">
    <property type="entry name" value="EF-hand"/>
    <property type="match status" value="1"/>
</dbReference>
<gene>
    <name evidence="4" type="ORF">KFE25_007796</name>
</gene>
<dbReference type="InterPro" id="IPR011992">
    <property type="entry name" value="EF-hand-dom_pair"/>
</dbReference>